<evidence type="ECO:0000256" key="5">
    <source>
        <dbReference type="PROSITE-ProRule" id="PRU00409"/>
    </source>
</evidence>
<dbReference type="Proteomes" id="UP000191663">
    <property type="component" value="Unassembled WGS sequence"/>
</dbReference>
<dbReference type="SUPFAM" id="SSF56059">
    <property type="entry name" value="Glutathione synthetase ATP-binding domain-like"/>
    <property type="match status" value="1"/>
</dbReference>
<dbReference type="InterPro" id="IPR005479">
    <property type="entry name" value="CPAse_ATP-bd"/>
</dbReference>
<dbReference type="FunFam" id="3.40.50.20:FF:000010">
    <property type="entry name" value="Propionyl-CoA carboxylase subunit alpha"/>
    <property type="match status" value="1"/>
</dbReference>
<reference evidence="9" key="1">
    <citation type="submission" date="2017-01" db="EMBL/GenBank/DDBJ databases">
        <title>Novel pathways for hydrocarbon cycling and metabolic interdependencies in hydrothermal sediment communities.</title>
        <authorList>
            <person name="Dombrowski N."/>
            <person name="Seitz K."/>
            <person name="Teske A."/>
            <person name="Baker B."/>
        </authorList>
    </citation>
    <scope>NUCLEOTIDE SEQUENCE [LARGE SCALE GENOMIC DNA]</scope>
</reference>
<dbReference type="PROSITE" id="PS00866">
    <property type="entry name" value="CPSASE_1"/>
    <property type="match status" value="1"/>
</dbReference>
<dbReference type="AlphaFoldDB" id="A0A1V4QH39"/>
<dbReference type="SUPFAM" id="SSF52440">
    <property type="entry name" value="PreATP-grasp domain"/>
    <property type="match status" value="1"/>
</dbReference>
<dbReference type="PROSITE" id="PS50979">
    <property type="entry name" value="BC"/>
    <property type="match status" value="1"/>
</dbReference>
<dbReference type="InterPro" id="IPR016185">
    <property type="entry name" value="PreATP-grasp_dom_sf"/>
</dbReference>
<accession>A0A1V4QH39</accession>
<evidence type="ECO:0000313" key="8">
    <source>
        <dbReference type="EMBL" id="OPX18175.1"/>
    </source>
</evidence>
<keyword evidence="1" id="KW-0436">Ligase</keyword>
<evidence type="ECO:0000259" key="6">
    <source>
        <dbReference type="PROSITE" id="PS50975"/>
    </source>
</evidence>
<dbReference type="PROSITE" id="PS50975">
    <property type="entry name" value="ATP_GRASP"/>
    <property type="match status" value="1"/>
</dbReference>
<keyword evidence="2 5" id="KW-0547">Nucleotide-binding</keyword>
<dbReference type="GO" id="GO:0005524">
    <property type="term" value="F:ATP binding"/>
    <property type="evidence" value="ECO:0007669"/>
    <property type="project" value="UniProtKB-UniRule"/>
</dbReference>
<dbReference type="Pfam" id="PF00289">
    <property type="entry name" value="Biotin_carb_N"/>
    <property type="match status" value="1"/>
</dbReference>
<organism evidence="8 9">
    <name type="scientific">candidate division WOR-3 bacterium 4484_100</name>
    <dbReference type="NCBI Taxonomy" id="1936077"/>
    <lineage>
        <taxon>Bacteria</taxon>
        <taxon>Bacteria division WOR-3</taxon>
    </lineage>
</organism>
<dbReference type="GO" id="GO:0046872">
    <property type="term" value="F:metal ion binding"/>
    <property type="evidence" value="ECO:0007669"/>
    <property type="project" value="InterPro"/>
</dbReference>
<protein>
    <submittedName>
        <fullName evidence="8">Pyruvate carboxylase subunit A</fullName>
    </submittedName>
</protein>
<dbReference type="Pfam" id="PF02786">
    <property type="entry name" value="CPSase_L_D2"/>
    <property type="match status" value="1"/>
</dbReference>
<evidence type="ECO:0000256" key="4">
    <source>
        <dbReference type="ARBA" id="ARBA00023267"/>
    </source>
</evidence>
<dbReference type="EMBL" id="MUKB01000033">
    <property type="protein sequence ID" value="OPX18175.1"/>
    <property type="molecule type" value="Genomic_DNA"/>
</dbReference>
<comment type="caution">
    <text evidence="8">The sequence shown here is derived from an EMBL/GenBank/DDBJ whole genome shotgun (WGS) entry which is preliminary data.</text>
</comment>
<dbReference type="PANTHER" id="PTHR18866">
    <property type="entry name" value="CARBOXYLASE:PYRUVATE/ACETYL-COA/PROPIONYL-COA CARBOXYLASE"/>
    <property type="match status" value="1"/>
</dbReference>
<dbReference type="Gene3D" id="3.30.470.20">
    <property type="entry name" value="ATP-grasp fold, B domain"/>
    <property type="match status" value="1"/>
</dbReference>
<dbReference type="PANTHER" id="PTHR18866:SF33">
    <property type="entry name" value="METHYLCROTONOYL-COA CARBOXYLASE SUBUNIT ALPHA, MITOCHONDRIAL-RELATED"/>
    <property type="match status" value="1"/>
</dbReference>
<dbReference type="GO" id="GO:0016874">
    <property type="term" value="F:ligase activity"/>
    <property type="evidence" value="ECO:0007669"/>
    <property type="project" value="UniProtKB-KW"/>
</dbReference>
<feature type="domain" description="Biotin carboxylation" evidence="7">
    <location>
        <begin position="1"/>
        <end position="233"/>
    </location>
</feature>
<keyword evidence="8" id="KW-0670">Pyruvate</keyword>
<dbReference type="FunFam" id="3.30.1490.20:FF:000003">
    <property type="entry name" value="acetyl-CoA carboxylase isoform X1"/>
    <property type="match status" value="1"/>
</dbReference>
<feature type="non-terminal residue" evidence="8">
    <location>
        <position position="233"/>
    </location>
</feature>
<evidence type="ECO:0000259" key="7">
    <source>
        <dbReference type="PROSITE" id="PS50979"/>
    </source>
</evidence>
<name>A0A1V4QH39_UNCW3</name>
<evidence type="ECO:0000256" key="1">
    <source>
        <dbReference type="ARBA" id="ARBA00022598"/>
    </source>
</evidence>
<feature type="domain" description="ATP-grasp" evidence="6">
    <location>
        <begin position="120"/>
        <end position="217"/>
    </location>
</feature>
<dbReference type="InterPro" id="IPR011761">
    <property type="entry name" value="ATP-grasp"/>
</dbReference>
<evidence type="ECO:0000313" key="9">
    <source>
        <dbReference type="Proteomes" id="UP000191663"/>
    </source>
</evidence>
<dbReference type="InterPro" id="IPR005481">
    <property type="entry name" value="BC-like_N"/>
</dbReference>
<keyword evidence="3 5" id="KW-0067">ATP-binding</keyword>
<proteinExistence type="predicted"/>
<dbReference type="InterPro" id="IPR011764">
    <property type="entry name" value="Biotin_carboxylation_dom"/>
</dbReference>
<evidence type="ECO:0000256" key="2">
    <source>
        <dbReference type="ARBA" id="ARBA00022741"/>
    </source>
</evidence>
<keyword evidence="4" id="KW-0092">Biotin</keyword>
<sequence length="233" mass="25683">MFKKILIANRGEIAIRVARACQELGIEVVGVYSDVDKNSLHLKYMNDAYCIGEPAPQKSYLDIQKIIDVAKRSGCEAIHPGYGFLAENAEFAKACEDNDIVFIGPGSRSLALVGDKLASRNTVRDVGVPIIPGMELKSTDLSVFKKMAQQVGYPVIIKASLGGGGKGMRVVRTEQELEASIAAGQREAKSAFGDATVYLEKYIERPRHIEFQVLRDNYGNTVHLFERECSIQR</sequence>
<gene>
    <name evidence="8" type="ORF">BXT86_02520</name>
</gene>
<dbReference type="InterPro" id="IPR050856">
    <property type="entry name" value="Biotin_carboxylase_complex"/>
</dbReference>
<evidence type="ECO:0000256" key="3">
    <source>
        <dbReference type="ARBA" id="ARBA00022840"/>
    </source>
</evidence>